<organism evidence="1">
    <name type="scientific">Sesamum radiatum</name>
    <name type="common">Black benniseed</name>
    <dbReference type="NCBI Taxonomy" id="300843"/>
    <lineage>
        <taxon>Eukaryota</taxon>
        <taxon>Viridiplantae</taxon>
        <taxon>Streptophyta</taxon>
        <taxon>Embryophyta</taxon>
        <taxon>Tracheophyta</taxon>
        <taxon>Spermatophyta</taxon>
        <taxon>Magnoliopsida</taxon>
        <taxon>eudicotyledons</taxon>
        <taxon>Gunneridae</taxon>
        <taxon>Pentapetalae</taxon>
        <taxon>asterids</taxon>
        <taxon>lamiids</taxon>
        <taxon>Lamiales</taxon>
        <taxon>Pedaliaceae</taxon>
        <taxon>Sesamum</taxon>
    </lineage>
</organism>
<accession>A0AAW2KV06</accession>
<protein>
    <submittedName>
        <fullName evidence="1">Uncharacterized protein</fullName>
    </submittedName>
</protein>
<name>A0AAW2KV06_SESRA</name>
<reference evidence="1" key="1">
    <citation type="submission" date="2020-06" db="EMBL/GenBank/DDBJ databases">
        <authorList>
            <person name="Li T."/>
            <person name="Hu X."/>
            <person name="Zhang T."/>
            <person name="Song X."/>
            <person name="Zhang H."/>
            <person name="Dai N."/>
            <person name="Sheng W."/>
            <person name="Hou X."/>
            <person name="Wei L."/>
        </authorList>
    </citation>
    <scope>NUCLEOTIDE SEQUENCE</scope>
    <source>
        <strain evidence="1">G02</strain>
        <tissue evidence="1">Leaf</tissue>
    </source>
</reference>
<reference evidence="1" key="2">
    <citation type="journal article" date="2024" name="Plant">
        <title>Genomic evolution and insights into agronomic trait innovations of Sesamum species.</title>
        <authorList>
            <person name="Miao H."/>
            <person name="Wang L."/>
            <person name="Qu L."/>
            <person name="Liu H."/>
            <person name="Sun Y."/>
            <person name="Le M."/>
            <person name="Wang Q."/>
            <person name="Wei S."/>
            <person name="Zheng Y."/>
            <person name="Lin W."/>
            <person name="Duan Y."/>
            <person name="Cao H."/>
            <person name="Xiong S."/>
            <person name="Wang X."/>
            <person name="Wei L."/>
            <person name="Li C."/>
            <person name="Ma Q."/>
            <person name="Ju M."/>
            <person name="Zhao R."/>
            <person name="Li G."/>
            <person name="Mu C."/>
            <person name="Tian Q."/>
            <person name="Mei H."/>
            <person name="Zhang T."/>
            <person name="Gao T."/>
            <person name="Zhang H."/>
        </authorList>
    </citation>
    <scope>NUCLEOTIDE SEQUENCE</scope>
    <source>
        <strain evidence="1">G02</strain>
    </source>
</reference>
<dbReference type="EMBL" id="JACGWJ010000027">
    <property type="protein sequence ID" value="KAL0309772.1"/>
    <property type="molecule type" value="Genomic_DNA"/>
</dbReference>
<evidence type="ECO:0000313" key="1">
    <source>
        <dbReference type="EMBL" id="KAL0309772.1"/>
    </source>
</evidence>
<comment type="caution">
    <text evidence="1">The sequence shown here is derived from an EMBL/GenBank/DDBJ whole genome shotgun (WGS) entry which is preliminary data.</text>
</comment>
<dbReference type="AlphaFoldDB" id="A0AAW2KV06"/>
<sequence length="72" mass="8193">MAKNTICRRKRCSIAYHKVADASGLQVSETLESEHTRTRLEVKRKIMQLRINPVVQGISCSSRKHGDQVIKT</sequence>
<proteinExistence type="predicted"/>
<gene>
    <name evidence="1" type="ORF">Sradi_5919500</name>
</gene>